<protein>
    <submittedName>
        <fullName evidence="1">Uncharacterized protein</fullName>
    </submittedName>
</protein>
<sequence length="49" mass="5178">MLQRLGRRLTNQLSSLPALGGWALMVTAKGPAALLISRTLQTKILGACS</sequence>
<evidence type="ECO:0000313" key="1">
    <source>
        <dbReference type="EMBL" id="KAJ0171151.1"/>
    </source>
</evidence>
<dbReference type="Proteomes" id="UP000824533">
    <property type="component" value="Linkage Group LG25"/>
</dbReference>
<proteinExistence type="predicted"/>
<gene>
    <name evidence="1" type="ORF">K1T71_013350</name>
</gene>
<reference evidence="1 2" key="1">
    <citation type="journal article" date="2021" name="Front. Genet.">
        <title>Chromosome-Level Genome Assembly Reveals Significant Gene Expansion in the Toll and IMD Signaling Pathways of Dendrolimus kikuchii.</title>
        <authorList>
            <person name="Zhou J."/>
            <person name="Wu P."/>
            <person name="Xiong Z."/>
            <person name="Liu N."/>
            <person name="Zhao N."/>
            <person name="Ji M."/>
            <person name="Qiu Y."/>
            <person name="Yang B."/>
        </authorList>
    </citation>
    <scope>NUCLEOTIDE SEQUENCE [LARGE SCALE GENOMIC DNA]</scope>
    <source>
        <strain evidence="1">Ann1</strain>
    </source>
</reference>
<organism evidence="1 2">
    <name type="scientific">Dendrolimus kikuchii</name>
    <dbReference type="NCBI Taxonomy" id="765133"/>
    <lineage>
        <taxon>Eukaryota</taxon>
        <taxon>Metazoa</taxon>
        <taxon>Ecdysozoa</taxon>
        <taxon>Arthropoda</taxon>
        <taxon>Hexapoda</taxon>
        <taxon>Insecta</taxon>
        <taxon>Pterygota</taxon>
        <taxon>Neoptera</taxon>
        <taxon>Endopterygota</taxon>
        <taxon>Lepidoptera</taxon>
        <taxon>Glossata</taxon>
        <taxon>Ditrysia</taxon>
        <taxon>Bombycoidea</taxon>
        <taxon>Lasiocampidae</taxon>
        <taxon>Dendrolimus</taxon>
    </lineage>
</organism>
<accession>A0ACC1CHV7</accession>
<evidence type="ECO:0000313" key="2">
    <source>
        <dbReference type="Proteomes" id="UP000824533"/>
    </source>
</evidence>
<comment type="caution">
    <text evidence="1">The sequence shown here is derived from an EMBL/GenBank/DDBJ whole genome shotgun (WGS) entry which is preliminary data.</text>
</comment>
<dbReference type="EMBL" id="CM034411">
    <property type="protein sequence ID" value="KAJ0171151.1"/>
    <property type="molecule type" value="Genomic_DNA"/>
</dbReference>
<name>A0ACC1CHV7_9NEOP</name>
<keyword evidence="2" id="KW-1185">Reference proteome</keyword>